<evidence type="ECO:0000313" key="4">
    <source>
        <dbReference type="Proteomes" id="UP000886803"/>
    </source>
</evidence>
<dbReference type="AlphaFoldDB" id="A0A9D2M5D4"/>
<evidence type="ECO:0008006" key="5">
    <source>
        <dbReference type="Google" id="ProtNLM"/>
    </source>
</evidence>
<reference evidence="3" key="1">
    <citation type="journal article" date="2021" name="PeerJ">
        <title>Extensive microbial diversity within the chicken gut microbiome revealed by metagenomics and culture.</title>
        <authorList>
            <person name="Gilroy R."/>
            <person name="Ravi A."/>
            <person name="Getino M."/>
            <person name="Pursley I."/>
            <person name="Horton D.L."/>
            <person name="Alikhan N.F."/>
            <person name="Baker D."/>
            <person name="Gharbi K."/>
            <person name="Hall N."/>
            <person name="Watson M."/>
            <person name="Adriaenssens E.M."/>
            <person name="Foster-Nyarko E."/>
            <person name="Jarju S."/>
            <person name="Secka A."/>
            <person name="Antonio M."/>
            <person name="Oren A."/>
            <person name="Chaudhuri R.R."/>
            <person name="La Ragione R."/>
            <person name="Hildebrand F."/>
            <person name="Pallen M.J."/>
        </authorList>
    </citation>
    <scope>NUCLEOTIDE SEQUENCE</scope>
    <source>
        <strain evidence="3">ChiBcec8-13705</strain>
    </source>
</reference>
<accession>A0A9D2M5D4</accession>
<reference evidence="3" key="2">
    <citation type="submission" date="2021-04" db="EMBL/GenBank/DDBJ databases">
        <authorList>
            <person name="Gilroy R."/>
        </authorList>
    </citation>
    <scope>NUCLEOTIDE SEQUENCE</scope>
    <source>
        <strain evidence="3">ChiBcec8-13705</strain>
    </source>
</reference>
<keyword evidence="2" id="KW-1133">Transmembrane helix</keyword>
<evidence type="ECO:0000256" key="1">
    <source>
        <dbReference type="SAM" id="MobiDB-lite"/>
    </source>
</evidence>
<protein>
    <recommendedName>
        <fullName evidence="5">5-bromo-4-chloroindolyl phosphate hydrolysis protein</fullName>
    </recommendedName>
</protein>
<keyword evidence="2" id="KW-0472">Membrane</keyword>
<feature type="region of interest" description="Disordered" evidence="1">
    <location>
        <begin position="1"/>
        <end position="23"/>
    </location>
</feature>
<keyword evidence="2" id="KW-0812">Transmembrane</keyword>
<proteinExistence type="predicted"/>
<comment type="caution">
    <text evidence="3">The sequence shown here is derived from an EMBL/GenBank/DDBJ whole genome shotgun (WGS) entry which is preliminary data.</text>
</comment>
<sequence length="389" mass="42381">MPYHHPYKPNKPDDEPRGQQRRTAYTGMPDLDDALHDVVQTGTGLGAEVLGAVGSALRSVGEALRGNKLTNKNVPFPTWRKRLDRFLKNEKQDGALAVSIVGWVFAGIFGIATAGIVISMGTVLRVMDLPGFAVLAFVFGCITGGFGVMGAIGHRRYAMYKRLRAALHAARDWVSPIAQLTALTGLKPDTLREDLRKGIENESLPGVLLAPDGETLYWDDARYTPPAAPEPAPEPAAAPDTALAAFLAEGQAFLAYLRGCRGQLGPAADEQLAQMDKTCAAILGFAHNHPGQLPRLRRFREYYLPTTRKLLDTARGLGDTGADSAEKIRGEITGILYTLNSAYQNLYDTLLQDVRLDVSTEIDTLESMLRQDGLTNDFEEDFGSRAKPE</sequence>
<feature type="transmembrane region" description="Helical" evidence="2">
    <location>
        <begin position="95"/>
        <end position="120"/>
    </location>
</feature>
<feature type="transmembrane region" description="Helical" evidence="2">
    <location>
        <begin position="132"/>
        <end position="152"/>
    </location>
</feature>
<gene>
    <name evidence="3" type="ORF">H9945_00680</name>
</gene>
<name>A0A9D2M5D4_9FIRM</name>
<evidence type="ECO:0000313" key="3">
    <source>
        <dbReference type="EMBL" id="HJB40994.1"/>
    </source>
</evidence>
<dbReference type="Proteomes" id="UP000886803">
    <property type="component" value="Unassembled WGS sequence"/>
</dbReference>
<dbReference type="EMBL" id="DWYG01000009">
    <property type="protein sequence ID" value="HJB40994.1"/>
    <property type="molecule type" value="Genomic_DNA"/>
</dbReference>
<evidence type="ECO:0000256" key="2">
    <source>
        <dbReference type="SAM" id="Phobius"/>
    </source>
</evidence>
<organism evidence="3 4">
    <name type="scientific">Candidatus Gemmiger avicola</name>
    <dbReference type="NCBI Taxonomy" id="2838605"/>
    <lineage>
        <taxon>Bacteria</taxon>
        <taxon>Bacillati</taxon>
        <taxon>Bacillota</taxon>
        <taxon>Clostridia</taxon>
        <taxon>Eubacteriales</taxon>
        <taxon>Gemmiger</taxon>
    </lineage>
</organism>